<name>A0A451DJQ5_9GAMM</name>
<dbReference type="AlphaFoldDB" id="A0A451DJQ5"/>
<evidence type="ECO:0000256" key="8">
    <source>
        <dbReference type="HAMAP-Rule" id="MF_01416"/>
    </source>
</evidence>
<dbReference type="InterPro" id="IPR000711">
    <property type="entry name" value="ATPase_OSCP/dsu"/>
</dbReference>
<dbReference type="NCBIfam" id="NF004402">
    <property type="entry name" value="PRK05758.2-2"/>
    <property type="match status" value="1"/>
</dbReference>
<keyword evidence="4 8" id="KW-0406">Ion transport</keyword>
<dbReference type="GO" id="GO:0005886">
    <property type="term" value="C:plasma membrane"/>
    <property type="evidence" value="ECO:0007669"/>
    <property type="project" value="UniProtKB-SubCell"/>
</dbReference>
<dbReference type="NCBIfam" id="TIGR01145">
    <property type="entry name" value="ATP_synt_delta"/>
    <property type="match status" value="1"/>
</dbReference>
<evidence type="ECO:0000256" key="7">
    <source>
        <dbReference type="ARBA" id="ARBA00023310"/>
    </source>
</evidence>
<reference evidence="9 10" key="1">
    <citation type="submission" date="2019-02" db="EMBL/GenBank/DDBJ databases">
        <authorList>
            <person name="Manzano-Marin A."/>
            <person name="Manzano-Marin A."/>
        </authorList>
    </citation>
    <scope>NUCLEOTIDE SEQUENCE [LARGE SCALE GENOMIC DNA]</scope>
    <source>
        <strain evidence="9 10">ErCisplendens</strain>
    </source>
</reference>
<keyword evidence="6 8" id="KW-0139">CF(1)</keyword>
<dbReference type="RefSeq" id="WP_157990128.1">
    <property type="nucleotide sequence ID" value="NZ_LR217735.1"/>
</dbReference>
<comment type="function">
    <text evidence="8">This protein is part of the stalk that links CF(0) to CF(1). It either transmits conformational changes from CF(0) to CF(1) or is implicated in proton conduction.</text>
</comment>
<evidence type="ECO:0000256" key="1">
    <source>
        <dbReference type="ARBA" id="ARBA00004370"/>
    </source>
</evidence>
<dbReference type="SUPFAM" id="SSF47928">
    <property type="entry name" value="N-terminal domain of the delta subunit of the F1F0-ATP synthase"/>
    <property type="match status" value="1"/>
</dbReference>
<evidence type="ECO:0000256" key="4">
    <source>
        <dbReference type="ARBA" id="ARBA00023065"/>
    </source>
</evidence>
<dbReference type="PRINTS" id="PR00125">
    <property type="entry name" value="ATPASEDELTA"/>
</dbReference>
<dbReference type="Gene3D" id="1.10.520.20">
    <property type="entry name" value="N-terminal domain of the delta subunit of the F1F0-ATP synthase"/>
    <property type="match status" value="1"/>
</dbReference>
<accession>A0A451DJQ5</accession>
<dbReference type="PANTHER" id="PTHR11910">
    <property type="entry name" value="ATP SYNTHASE DELTA CHAIN"/>
    <property type="match status" value="1"/>
</dbReference>
<dbReference type="EMBL" id="LR217735">
    <property type="protein sequence ID" value="VFP86954.1"/>
    <property type="molecule type" value="Genomic_DNA"/>
</dbReference>
<evidence type="ECO:0000256" key="3">
    <source>
        <dbReference type="ARBA" id="ARBA00022781"/>
    </source>
</evidence>
<dbReference type="PROSITE" id="PS00389">
    <property type="entry name" value="ATPASE_DELTA"/>
    <property type="match status" value="1"/>
</dbReference>
<organism evidence="9 10">
    <name type="scientific">Candidatus Erwinia haradaeae</name>
    <dbReference type="NCBI Taxonomy" id="1922217"/>
    <lineage>
        <taxon>Bacteria</taxon>
        <taxon>Pseudomonadati</taxon>
        <taxon>Pseudomonadota</taxon>
        <taxon>Gammaproteobacteria</taxon>
        <taxon>Enterobacterales</taxon>
        <taxon>Erwiniaceae</taxon>
        <taxon>Erwinia</taxon>
    </lineage>
</organism>
<dbReference type="InterPro" id="IPR020781">
    <property type="entry name" value="ATPase_OSCP/d_CS"/>
</dbReference>
<evidence type="ECO:0000256" key="2">
    <source>
        <dbReference type="ARBA" id="ARBA00022448"/>
    </source>
</evidence>
<sequence>MFTAITVARPYARAAFNFAIAQQNIDHWNKMLTVATIVLCDEKIKHLITRPISPAFLSKKLMRIFDDQLDYEVKNFLKVIIYNRRLSILPTILDQFMQLCSMYNNVIKVEVISSIKLNQNQITKITIAIEKHLSCHIKLHCKIDPSIIAGVILKAGDTIIDGSIQGRIKQLTNAILSQGSK</sequence>
<protein>
    <recommendedName>
        <fullName evidence="8">ATP synthase subunit delta</fullName>
    </recommendedName>
    <alternativeName>
        <fullName evidence="8">ATP synthase F(1) sector subunit delta</fullName>
    </alternativeName>
    <alternativeName>
        <fullName evidence="8">F-type ATPase subunit delta</fullName>
        <shortName evidence="8">F-ATPase subunit delta</shortName>
    </alternativeName>
</protein>
<evidence type="ECO:0000256" key="6">
    <source>
        <dbReference type="ARBA" id="ARBA00023196"/>
    </source>
</evidence>
<dbReference type="HAMAP" id="MF_01416">
    <property type="entry name" value="ATP_synth_delta_bact"/>
    <property type="match status" value="1"/>
</dbReference>
<evidence type="ECO:0000256" key="5">
    <source>
        <dbReference type="ARBA" id="ARBA00023136"/>
    </source>
</evidence>
<dbReference type="GO" id="GO:0046933">
    <property type="term" value="F:proton-transporting ATP synthase activity, rotational mechanism"/>
    <property type="evidence" value="ECO:0007669"/>
    <property type="project" value="UniProtKB-UniRule"/>
</dbReference>
<keyword evidence="2 8" id="KW-0813">Transport</keyword>
<evidence type="ECO:0000313" key="10">
    <source>
        <dbReference type="Proteomes" id="UP000294392"/>
    </source>
</evidence>
<dbReference type="InterPro" id="IPR026015">
    <property type="entry name" value="ATP_synth_OSCP/delta_N_sf"/>
</dbReference>
<evidence type="ECO:0000313" key="9">
    <source>
        <dbReference type="EMBL" id="VFP86954.1"/>
    </source>
</evidence>
<dbReference type="Proteomes" id="UP000294392">
    <property type="component" value="Chromosome"/>
</dbReference>
<keyword evidence="5 8" id="KW-0472">Membrane</keyword>
<comment type="similarity">
    <text evidence="8">Belongs to the ATPase delta chain family.</text>
</comment>
<gene>
    <name evidence="8 9" type="primary">atpH</name>
    <name evidence="9" type="ORF">ERCISPPA3004_024</name>
</gene>
<dbReference type="GO" id="GO:0045259">
    <property type="term" value="C:proton-transporting ATP synthase complex"/>
    <property type="evidence" value="ECO:0007669"/>
    <property type="project" value="UniProtKB-KW"/>
</dbReference>
<comment type="subcellular location">
    <subcellularLocation>
        <location evidence="8">Cell membrane</location>
        <topology evidence="8">Peripheral membrane protein</topology>
    </subcellularLocation>
    <subcellularLocation>
        <location evidence="1">Membrane</location>
    </subcellularLocation>
</comment>
<dbReference type="OrthoDB" id="9816221at2"/>
<comment type="function">
    <text evidence="8">F(1)F(0) ATP synthase produces ATP from ADP in the presence of a proton or sodium gradient. F-type ATPases consist of two structural domains, F(1) containing the extramembraneous catalytic core and F(0) containing the membrane proton channel, linked together by a central stalk and a peripheral stalk. During catalysis, ATP synthesis in the catalytic domain of F(1) is coupled via a rotary mechanism of the central stalk subunits to proton translocation.</text>
</comment>
<dbReference type="Pfam" id="PF00213">
    <property type="entry name" value="OSCP"/>
    <property type="match status" value="1"/>
</dbReference>
<proteinExistence type="inferred from homology"/>
<keyword evidence="3 8" id="KW-0375">Hydrogen ion transport</keyword>
<keyword evidence="7 8" id="KW-0066">ATP synthesis</keyword>
<keyword evidence="8" id="KW-1003">Cell membrane</keyword>